<organism evidence="1 2">
    <name type="scientific">Photobacterium sanguinicancri</name>
    <dbReference type="NCBI Taxonomy" id="875932"/>
    <lineage>
        <taxon>Bacteria</taxon>
        <taxon>Pseudomonadati</taxon>
        <taxon>Pseudomonadota</taxon>
        <taxon>Gammaproteobacteria</taxon>
        <taxon>Vibrionales</taxon>
        <taxon>Vibrionaceae</taxon>
        <taxon>Photobacterium</taxon>
    </lineage>
</organism>
<evidence type="ECO:0000313" key="1">
    <source>
        <dbReference type="EMBL" id="OZS41489.1"/>
    </source>
</evidence>
<gene>
    <name evidence="1" type="ORF">ASV53_23430</name>
</gene>
<proteinExistence type="predicted"/>
<sequence length="101" mass="11279">MSFSTISADVNPIISEYEQLSLEYDKQYLAGNSVKAMSIALEQLNMDPSDSVAFMRLALSVKESCDQVHPYFNQFGSSDEFKSVTSLAKLVIKKECKISLK</sequence>
<evidence type="ECO:0000313" key="2">
    <source>
        <dbReference type="Proteomes" id="UP000215999"/>
    </source>
</evidence>
<name>A0ABX4FRE2_9GAMM</name>
<dbReference type="RefSeq" id="WP_094958918.1">
    <property type="nucleotide sequence ID" value="NZ_NOIF01000307.1"/>
</dbReference>
<accession>A0ABX4FRE2</accession>
<reference evidence="1 2" key="1">
    <citation type="journal article" date="2016" name="Antonie Van Leeuwenhoek">
        <title>Photobacterium sanguinicancri sp. nov. isolated from marine animals.</title>
        <authorList>
            <person name="Gomez-Gil B."/>
            <person name="Roque A."/>
            <person name="Rotllant G."/>
            <person name="Romalde J.L."/>
            <person name="Doce A."/>
            <person name="Eggermont M."/>
            <person name="Defoirdt T."/>
        </authorList>
    </citation>
    <scope>NUCLEOTIDE SEQUENCE [LARGE SCALE GENOMIC DNA]</scope>
    <source>
        <strain evidence="1 2">CAIM 1827</strain>
    </source>
</reference>
<protein>
    <submittedName>
        <fullName evidence="1">Uncharacterized protein</fullName>
    </submittedName>
</protein>
<comment type="caution">
    <text evidence="1">The sequence shown here is derived from an EMBL/GenBank/DDBJ whole genome shotgun (WGS) entry which is preliminary data.</text>
</comment>
<dbReference type="Proteomes" id="UP000215999">
    <property type="component" value="Unassembled WGS sequence"/>
</dbReference>
<dbReference type="EMBL" id="NOIF01000307">
    <property type="protein sequence ID" value="OZS41489.1"/>
    <property type="molecule type" value="Genomic_DNA"/>
</dbReference>
<keyword evidence="2" id="KW-1185">Reference proteome</keyword>